<dbReference type="InterPro" id="IPR036291">
    <property type="entry name" value="NAD(P)-bd_dom_sf"/>
</dbReference>
<dbReference type="PANTHER" id="PTHR43205:SF42">
    <property type="entry name" value="ALCOHOL DEHYDROGENASE, ZINC-CONTAINING (AFU_ORTHOLOGUE AFUA_7G04530)"/>
    <property type="match status" value="1"/>
</dbReference>
<dbReference type="Pfam" id="PF16884">
    <property type="entry name" value="ADH_N_2"/>
    <property type="match status" value="1"/>
</dbReference>
<dbReference type="InterPro" id="IPR020843">
    <property type="entry name" value="ER"/>
</dbReference>
<dbReference type="InterPro" id="IPR045010">
    <property type="entry name" value="MDR_fam"/>
</dbReference>
<dbReference type="SMART" id="SM00829">
    <property type="entry name" value="PKS_ER"/>
    <property type="match status" value="1"/>
</dbReference>
<dbReference type="CDD" id="cd05288">
    <property type="entry name" value="PGDH"/>
    <property type="match status" value="1"/>
</dbReference>
<dbReference type="InterPro" id="IPR011032">
    <property type="entry name" value="GroES-like_sf"/>
</dbReference>
<evidence type="ECO:0000256" key="4">
    <source>
        <dbReference type="ARBA" id="ARBA00083301"/>
    </source>
</evidence>
<evidence type="ECO:0000256" key="1">
    <source>
        <dbReference type="ARBA" id="ARBA00004685"/>
    </source>
</evidence>
<dbReference type="Proteomes" id="UP001251528">
    <property type="component" value="Unassembled WGS sequence"/>
</dbReference>
<proteinExistence type="predicted"/>
<protein>
    <recommendedName>
        <fullName evidence="3">Dehydrogenase FUB6</fullName>
    </recommendedName>
    <alternativeName>
        <fullName evidence="4">Fusaric acid biosynthesis protein 6</fullName>
    </alternativeName>
</protein>
<dbReference type="SUPFAM" id="SSF51735">
    <property type="entry name" value="NAD(P)-binding Rossmann-fold domains"/>
    <property type="match status" value="1"/>
</dbReference>
<evidence type="ECO:0000256" key="3">
    <source>
        <dbReference type="ARBA" id="ARBA00069006"/>
    </source>
</evidence>
<accession>A0AAJ0CLL4</accession>
<sequence>MTFENTQVVLAERPTEGIVPGQTFRIEKGPRPSPDNVKDGEILVEVLLISVEPAMRGWITDTRSYLPPVQIGETMRSFSAARVLASKSKQAQVGDIVVAASGWAEYAIVPESRFEPAAAFPKGKEPHEWLSMYGLTGMTAWVGMTQIGEPKPRETVVVSAAAGATGSIAGQIAKNLGAKVIGICGGDSKCKWIREVLGFDVALDYKAADFKDRFMEATKDYIDVYFDSVGGEILDMCLGQANKDARFIQCGIISRWSSKDSGLTLKNYFKVIAMRIKIQGFVVTDYVDLWPRARKEIAQWSETGRLKGGVVIVDGGLAKVEEALISLYAGGNTGKLLVKVKDIADAPVGL</sequence>
<reference evidence="6" key="1">
    <citation type="submission" date="2023-06" db="EMBL/GenBank/DDBJ databases">
        <title>Conoideocrella luteorostrata (Hypocreales: Clavicipitaceae), a potential biocontrol fungus for elongate hemlock scale in United States Christmas tree production areas.</title>
        <authorList>
            <person name="Barrett H."/>
            <person name="Lovett B."/>
            <person name="Macias A.M."/>
            <person name="Stajich J.E."/>
            <person name="Kasson M.T."/>
        </authorList>
    </citation>
    <scope>NUCLEOTIDE SEQUENCE</scope>
    <source>
        <strain evidence="6">ARSEF 14590</strain>
    </source>
</reference>
<dbReference type="Pfam" id="PF00107">
    <property type="entry name" value="ADH_zinc_N"/>
    <property type="match status" value="1"/>
</dbReference>
<dbReference type="Gene3D" id="3.40.50.720">
    <property type="entry name" value="NAD(P)-binding Rossmann-like Domain"/>
    <property type="match status" value="1"/>
</dbReference>
<evidence type="ECO:0000259" key="5">
    <source>
        <dbReference type="SMART" id="SM00829"/>
    </source>
</evidence>
<name>A0AAJ0CLL4_9HYPO</name>
<evidence type="ECO:0000313" key="6">
    <source>
        <dbReference type="EMBL" id="KAK2595298.1"/>
    </source>
</evidence>
<gene>
    <name evidence="6" type="ORF">QQS21_007013</name>
</gene>
<dbReference type="InterPro" id="IPR041694">
    <property type="entry name" value="ADH_N_2"/>
</dbReference>
<dbReference type="AlphaFoldDB" id="A0AAJ0CLL4"/>
<keyword evidence="7" id="KW-1185">Reference proteome</keyword>
<dbReference type="FunFam" id="3.40.50.720:FF:000121">
    <property type="entry name" value="Prostaglandin reductase 2"/>
    <property type="match status" value="1"/>
</dbReference>
<comment type="pathway">
    <text evidence="1">Mycotoxin biosynthesis.</text>
</comment>
<dbReference type="SUPFAM" id="SSF50129">
    <property type="entry name" value="GroES-like"/>
    <property type="match status" value="1"/>
</dbReference>
<organism evidence="6 7">
    <name type="scientific">Conoideocrella luteorostrata</name>
    <dbReference type="NCBI Taxonomy" id="1105319"/>
    <lineage>
        <taxon>Eukaryota</taxon>
        <taxon>Fungi</taxon>
        <taxon>Dikarya</taxon>
        <taxon>Ascomycota</taxon>
        <taxon>Pezizomycotina</taxon>
        <taxon>Sordariomycetes</taxon>
        <taxon>Hypocreomycetidae</taxon>
        <taxon>Hypocreales</taxon>
        <taxon>Clavicipitaceae</taxon>
        <taxon>Conoideocrella</taxon>
    </lineage>
</organism>
<dbReference type="Gene3D" id="3.90.180.10">
    <property type="entry name" value="Medium-chain alcohol dehydrogenases, catalytic domain"/>
    <property type="match status" value="1"/>
</dbReference>
<dbReference type="GO" id="GO:0016628">
    <property type="term" value="F:oxidoreductase activity, acting on the CH-CH group of donors, NAD or NADP as acceptor"/>
    <property type="evidence" value="ECO:0007669"/>
    <property type="project" value="InterPro"/>
</dbReference>
<comment type="caution">
    <text evidence="6">The sequence shown here is derived from an EMBL/GenBank/DDBJ whole genome shotgun (WGS) entry which is preliminary data.</text>
</comment>
<feature type="domain" description="Enoyl reductase (ER)" evidence="5">
    <location>
        <begin position="21"/>
        <end position="338"/>
    </location>
</feature>
<keyword evidence="2" id="KW-0560">Oxidoreductase</keyword>
<evidence type="ECO:0000256" key="2">
    <source>
        <dbReference type="ARBA" id="ARBA00023002"/>
    </source>
</evidence>
<dbReference type="InterPro" id="IPR013149">
    <property type="entry name" value="ADH-like_C"/>
</dbReference>
<evidence type="ECO:0000313" key="7">
    <source>
        <dbReference type="Proteomes" id="UP001251528"/>
    </source>
</evidence>
<dbReference type="PANTHER" id="PTHR43205">
    <property type="entry name" value="PROSTAGLANDIN REDUCTASE"/>
    <property type="match status" value="1"/>
</dbReference>
<dbReference type="EMBL" id="JASWJB010000137">
    <property type="protein sequence ID" value="KAK2595298.1"/>
    <property type="molecule type" value="Genomic_DNA"/>
</dbReference>